<evidence type="ECO:0000256" key="7">
    <source>
        <dbReference type="ARBA" id="ARBA00022943"/>
    </source>
</evidence>
<dbReference type="InterPro" id="IPR002404">
    <property type="entry name" value="IRS_PTB"/>
</dbReference>
<evidence type="ECO:0000256" key="1">
    <source>
        <dbReference type="ARBA" id="ARBA00011440"/>
    </source>
</evidence>
<evidence type="ECO:0000256" key="2">
    <source>
        <dbReference type="ARBA" id="ARBA00015710"/>
    </source>
</evidence>
<evidence type="ECO:0000256" key="10">
    <source>
        <dbReference type="SAM" id="MobiDB-lite"/>
    </source>
</evidence>
<evidence type="ECO:0000256" key="5">
    <source>
        <dbReference type="ARBA" id="ARBA00022737"/>
    </source>
</evidence>
<name>A0A914VYV2_9BILA</name>
<protein>
    <recommendedName>
        <fullName evidence="2">Insulin receptor substrate 1</fullName>
    </recommendedName>
    <alternativeName>
        <fullName evidence="8">Protein chico</fullName>
    </alternativeName>
</protein>
<keyword evidence="4" id="KW-0341">Growth regulation</keyword>
<dbReference type="GO" id="GO:0005829">
    <property type="term" value="C:cytosol"/>
    <property type="evidence" value="ECO:0007669"/>
    <property type="project" value="TreeGrafter"/>
</dbReference>
<evidence type="ECO:0000313" key="12">
    <source>
        <dbReference type="Proteomes" id="UP000887566"/>
    </source>
</evidence>
<organism evidence="12 13">
    <name type="scientific">Plectus sambesii</name>
    <dbReference type="NCBI Taxonomy" id="2011161"/>
    <lineage>
        <taxon>Eukaryota</taxon>
        <taxon>Metazoa</taxon>
        <taxon>Ecdysozoa</taxon>
        <taxon>Nematoda</taxon>
        <taxon>Chromadorea</taxon>
        <taxon>Plectida</taxon>
        <taxon>Plectina</taxon>
        <taxon>Plectoidea</taxon>
        <taxon>Plectidae</taxon>
        <taxon>Plectus</taxon>
    </lineage>
</organism>
<dbReference type="GO" id="GO:0043548">
    <property type="term" value="F:phosphatidylinositol 3-kinase binding"/>
    <property type="evidence" value="ECO:0007669"/>
    <property type="project" value="TreeGrafter"/>
</dbReference>
<evidence type="ECO:0000256" key="9">
    <source>
        <dbReference type="ARBA" id="ARBA00046145"/>
    </source>
</evidence>
<evidence type="ECO:0000259" key="11">
    <source>
        <dbReference type="PROSITE" id="PS50003"/>
    </source>
</evidence>
<comment type="subunit">
    <text evidence="1">Bindings to phosphatidylinositol 3-kinase and SHP2.</text>
</comment>
<dbReference type="PANTHER" id="PTHR10614:SF13">
    <property type="entry name" value="INSULIN RECEPTOR SUBSTRATE 1"/>
    <property type="match status" value="1"/>
</dbReference>
<dbReference type="SMART" id="SM00233">
    <property type="entry name" value="PH"/>
    <property type="match status" value="1"/>
</dbReference>
<comment type="function">
    <text evidence="9">Activates phosphatidylinositol 3-kinase when bound to the regulatory p85 subunit. May mediate the control of various cellular processes by insulin-like peptides. When phosphorylated by the insulin receptor binds specifically to various cellular proteins containing SH2 domains. Involved in control of cell proliferation, cell size, and body and organ growth throughout development. Also has a role in a signaling pathway controlling the physiological response required to endure periods of low nutrient conditions. Insulin/insulin-like growth factor (IGF) signaling pathway has a role in regulating aging and is necessary in the ovary for vitellogenic maturation.</text>
</comment>
<keyword evidence="7" id="KW-0896">Oogenesis</keyword>
<keyword evidence="12" id="KW-1185">Reference proteome</keyword>
<keyword evidence="3" id="KW-0597">Phosphoprotein</keyword>
<dbReference type="InterPro" id="IPR001849">
    <property type="entry name" value="PH_domain"/>
</dbReference>
<dbReference type="GO" id="GO:0048477">
    <property type="term" value="P:oogenesis"/>
    <property type="evidence" value="ECO:0007669"/>
    <property type="project" value="UniProtKB-KW"/>
</dbReference>
<dbReference type="AlphaFoldDB" id="A0A914VYV2"/>
<reference evidence="13" key="1">
    <citation type="submission" date="2022-11" db="UniProtKB">
        <authorList>
            <consortium name="WormBaseParasite"/>
        </authorList>
    </citation>
    <scope>IDENTIFICATION</scope>
</reference>
<evidence type="ECO:0000256" key="4">
    <source>
        <dbReference type="ARBA" id="ARBA00022604"/>
    </source>
</evidence>
<keyword evidence="5" id="KW-0677">Repeat</keyword>
<dbReference type="Proteomes" id="UP000887566">
    <property type="component" value="Unplaced"/>
</dbReference>
<feature type="region of interest" description="Disordered" evidence="10">
    <location>
        <begin position="254"/>
        <end position="306"/>
    </location>
</feature>
<sequence length="306" mass="34670">MVDVVQEEEGVLKSGLVYGGLSPLKSKKSFYCVLRERVIELHESEKSQKKNKTPKLIIDLAICFNVNRKVDTKLKECVSIMMPDECYVLRGETDEQTEDWYDAFISAAIPARALHLGRPVSRDEFFECAWEVTLMKYPKLKKAPPRADLEDLCAKNPKLLGDKRLCFYPHAVVICERGIEPATTGIPTSCIPPFKKEDFIEVQLMYVANFGKQEKYFFMRMGRSAPTGSGEIWAMAESGEVATDMHNKLNKIVERESEKKRQLGVGPLVHPRTTSSSRHPGSSGSSHRERSNTQPQRQRTPSIDNM</sequence>
<dbReference type="InterPro" id="IPR039011">
    <property type="entry name" value="IRS"/>
</dbReference>
<feature type="domain" description="PH" evidence="11">
    <location>
        <begin position="10"/>
        <end position="109"/>
    </location>
</feature>
<evidence type="ECO:0000256" key="3">
    <source>
        <dbReference type="ARBA" id="ARBA00022553"/>
    </source>
</evidence>
<feature type="compositionally biased region" description="Low complexity" evidence="10">
    <location>
        <begin position="271"/>
        <end position="285"/>
    </location>
</feature>
<evidence type="ECO:0000313" key="13">
    <source>
        <dbReference type="WBParaSite" id="PSAMB.scaffold284size59213.g4336.t1"/>
    </source>
</evidence>
<keyword evidence="6" id="KW-0221">Differentiation</keyword>
<dbReference type="InterPro" id="IPR011993">
    <property type="entry name" value="PH-like_dom_sf"/>
</dbReference>
<dbReference type="GO" id="GO:0008286">
    <property type="term" value="P:insulin receptor signaling pathway"/>
    <property type="evidence" value="ECO:0007669"/>
    <property type="project" value="InterPro"/>
</dbReference>
<dbReference type="PANTHER" id="PTHR10614">
    <property type="entry name" value="INSULIN RECEPTOR SUBSTRATE"/>
    <property type="match status" value="1"/>
</dbReference>
<evidence type="ECO:0000256" key="8">
    <source>
        <dbReference type="ARBA" id="ARBA00033282"/>
    </source>
</evidence>
<dbReference type="GO" id="GO:0005158">
    <property type="term" value="F:insulin receptor binding"/>
    <property type="evidence" value="ECO:0007669"/>
    <property type="project" value="InterPro"/>
</dbReference>
<dbReference type="SUPFAM" id="SSF50729">
    <property type="entry name" value="PH domain-like"/>
    <property type="match status" value="2"/>
</dbReference>
<evidence type="ECO:0000256" key="6">
    <source>
        <dbReference type="ARBA" id="ARBA00022782"/>
    </source>
</evidence>
<dbReference type="Gene3D" id="2.30.29.30">
    <property type="entry name" value="Pleckstrin-homology domain (PH domain)/Phosphotyrosine-binding domain (PTB)"/>
    <property type="match status" value="2"/>
</dbReference>
<proteinExistence type="predicted"/>
<dbReference type="Pfam" id="PF02174">
    <property type="entry name" value="IRS"/>
    <property type="match status" value="1"/>
</dbReference>
<dbReference type="GO" id="GO:0005886">
    <property type="term" value="C:plasma membrane"/>
    <property type="evidence" value="ECO:0007669"/>
    <property type="project" value="TreeGrafter"/>
</dbReference>
<dbReference type="Pfam" id="PF00169">
    <property type="entry name" value="PH"/>
    <property type="match status" value="1"/>
</dbReference>
<dbReference type="PROSITE" id="PS50003">
    <property type="entry name" value="PH_DOMAIN"/>
    <property type="match status" value="1"/>
</dbReference>
<accession>A0A914VYV2</accession>
<feature type="compositionally biased region" description="Polar residues" evidence="10">
    <location>
        <begin position="292"/>
        <end position="306"/>
    </location>
</feature>
<dbReference type="SMART" id="SM01244">
    <property type="entry name" value="IRS"/>
    <property type="match status" value="1"/>
</dbReference>
<dbReference type="WBParaSite" id="PSAMB.scaffold284size59213.g4336.t1">
    <property type="protein sequence ID" value="PSAMB.scaffold284size59213.g4336.t1"/>
    <property type="gene ID" value="PSAMB.scaffold284size59213.g4336"/>
</dbReference>